<feature type="region of interest" description="Disordered" evidence="10">
    <location>
        <begin position="28"/>
        <end position="70"/>
    </location>
</feature>
<evidence type="ECO:0000256" key="4">
    <source>
        <dbReference type="ARBA" id="ARBA00022771"/>
    </source>
</evidence>
<dbReference type="Gene3D" id="3.30.160.60">
    <property type="entry name" value="Classic Zinc Finger"/>
    <property type="match status" value="4"/>
</dbReference>
<feature type="region of interest" description="Disordered" evidence="10">
    <location>
        <begin position="243"/>
        <end position="290"/>
    </location>
</feature>
<feature type="region of interest" description="Disordered" evidence="10">
    <location>
        <begin position="107"/>
        <end position="161"/>
    </location>
</feature>
<feature type="compositionally biased region" description="Low complexity" evidence="10">
    <location>
        <begin position="119"/>
        <end position="161"/>
    </location>
</feature>
<comment type="caution">
    <text evidence="12">The sequence shown here is derived from an EMBL/GenBank/DDBJ whole genome shotgun (WGS) entry which is preliminary data.</text>
</comment>
<feature type="domain" description="C2H2-type" evidence="11">
    <location>
        <begin position="322"/>
        <end position="345"/>
    </location>
</feature>
<feature type="region of interest" description="Disordered" evidence="10">
    <location>
        <begin position="458"/>
        <end position="483"/>
    </location>
</feature>
<feature type="compositionally biased region" description="Polar residues" evidence="10">
    <location>
        <begin position="243"/>
        <end position="254"/>
    </location>
</feature>
<evidence type="ECO:0000256" key="3">
    <source>
        <dbReference type="ARBA" id="ARBA00022737"/>
    </source>
</evidence>
<sequence>MTPTGKEQIARPPKKRPLALFNYLLDAPRGVEDDENLQPQDLSMKSRRPPSPPPRPATPSSMPAPSLLTPTPLLPAVSAAALTPRRPAVTTLLGLVGSGLGMSPVHPHATISSNAPEGSSTPAYSSSSSSSSSSTSSSSSSSGASTSSSNSFTSSSSSGSTSSFMSSAGLRLISEVAAACGRPTVLRTPGSTSGAHTSPYAPPTPRDPLRHVLRERGVGVRSWHYHPYLPLGVYGLPSPLQAAQTPASARNDSATPAARARGGSVSPPGEAGSSSSESSPEAQQEGRGPRLTCPDCGRRYATMAGLAKHRQFHCLKDAGRSFACKHCEKVYTSLGALKMHIRTHTLPCKCQLCGKAFSRPWLLQGHIRTHTGEKPFQCPQCDRCFADRSNLRAHLQTHTDVKKYACRSCPKTFSRMSLLVKHEDHGCPGCSRKLPSAQHAEGSIKPLSHRASPVHVSLRATRQSSQATPQASQRPYSATKSTPVRQAVKAVYVRVKSEPRCTKAAGKLAKVCLCERGARPGVSWEADNSQQLYLRPATTAGLPNVPAYHQPHPLSSCRGEAEDGKKGRPA</sequence>
<evidence type="ECO:0000256" key="8">
    <source>
        <dbReference type="ARBA" id="ARBA00037948"/>
    </source>
</evidence>
<evidence type="ECO:0000256" key="6">
    <source>
        <dbReference type="ARBA" id="ARBA00023125"/>
    </source>
</evidence>
<dbReference type="GO" id="GO:0000981">
    <property type="term" value="F:DNA-binding transcription factor activity, RNA polymerase II-specific"/>
    <property type="evidence" value="ECO:0007669"/>
    <property type="project" value="TreeGrafter"/>
</dbReference>
<feature type="domain" description="C2H2-type" evidence="11">
    <location>
        <begin position="291"/>
        <end position="318"/>
    </location>
</feature>
<dbReference type="PROSITE" id="PS00028">
    <property type="entry name" value="ZINC_FINGER_C2H2_1"/>
    <property type="match status" value="4"/>
</dbReference>
<dbReference type="InterPro" id="IPR013087">
    <property type="entry name" value="Znf_C2H2_type"/>
</dbReference>
<dbReference type="GO" id="GO:0008270">
    <property type="term" value="F:zinc ion binding"/>
    <property type="evidence" value="ECO:0007669"/>
    <property type="project" value="UniProtKB-KW"/>
</dbReference>
<evidence type="ECO:0000256" key="1">
    <source>
        <dbReference type="ARBA" id="ARBA00004123"/>
    </source>
</evidence>
<reference evidence="12 13" key="1">
    <citation type="submission" date="2023-03" db="EMBL/GenBank/DDBJ databases">
        <title>High-quality genome of Scylla paramamosain provides insights in environmental adaptation.</title>
        <authorList>
            <person name="Zhang L."/>
        </authorList>
    </citation>
    <scope>NUCLEOTIDE SEQUENCE [LARGE SCALE GENOMIC DNA]</scope>
    <source>
        <strain evidence="12">LZ_2023a</strain>
        <tissue evidence="12">Muscle</tissue>
    </source>
</reference>
<feature type="compositionally biased region" description="Low complexity" evidence="10">
    <location>
        <begin position="58"/>
        <end position="70"/>
    </location>
</feature>
<accession>A0AAW0U2E2</accession>
<keyword evidence="5" id="KW-0862">Zinc</keyword>
<feature type="domain" description="C2H2-type" evidence="11">
    <location>
        <begin position="348"/>
        <end position="375"/>
    </location>
</feature>
<dbReference type="FunFam" id="3.30.160.60:FF:000942">
    <property type="entry name" value="Snail zinc finger protein"/>
    <property type="match status" value="1"/>
</dbReference>
<evidence type="ECO:0000256" key="9">
    <source>
        <dbReference type="PROSITE-ProRule" id="PRU00042"/>
    </source>
</evidence>
<organism evidence="12 13">
    <name type="scientific">Scylla paramamosain</name>
    <name type="common">Mud crab</name>
    <dbReference type="NCBI Taxonomy" id="85552"/>
    <lineage>
        <taxon>Eukaryota</taxon>
        <taxon>Metazoa</taxon>
        <taxon>Ecdysozoa</taxon>
        <taxon>Arthropoda</taxon>
        <taxon>Crustacea</taxon>
        <taxon>Multicrustacea</taxon>
        <taxon>Malacostraca</taxon>
        <taxon>Eumalacostraca</taxon>
        <taxon>Eucarida</taxon>
        <taxon>Decapoda</taxon>
        <taxon>Pleocyemata</taxon>
        <taxon>Brachyura</taxon>
        <taxon>Eubrachyura</taxon>
        <taxon>Portunoidea</taxon>
        <taxon>Portunidae</taxon>
        <taxon>Portuninae</taxon>
        <taxon>Scylla</taxon>
    </lineage>
</organism>
<dbReference type="FunFam" id="3.30.160.60:FF:000693">
    <property type="entry name" value="Snail family zinc finger 1a"/>
    <property type="match status" value="1"/>
</dbReference>
<evidence type="ECO:0000256" key="7">
    <source>
        <dbReference type="ARBA" id="ARBA00023242"/>
    </source>
</evidence>
<dbReference type="Pfam" id="PF00096">
    <property type="entry name" value="zf-C2H2"/>
    <property type="match status" value="4"/>
</dbReference>
<feature type="compositionally biased region" description="Basic and acidic residues" evidence="10">
    <location>
        <begin position="559"/>
        <end position="570"/>
    </location>
</feature>
<dbReference type="GO" id="GO:0060562">
    <property type="term" value="P:epithelial tube morphogenesis"/>
    <property type="evidence" value="ECO:0007669"/>
    <property type="project" value="UniProtKB-ARBA"/>
</dbReference>
<evidence type="ECO:0000256" key="2">
    <source>
        <dbReference type="ARBA" id="ARBA00022723"/>
    </source>
</evidence>
<keyword evidence="4 9" id="KW-0863">Zinc-finger</keyword>
<dbReference type="Proteomes" id="UP001487740">
    <property type="component" value="Unassembled WGS sequence"/>
</dbReference>
<keyword evidence="2" id="KW-0479">Metal-binding</keyword>
<dbReference type="FunFam" id="3.30.160.60:FF:000207">
    <property type="entry name" value="zinc finger protein SNAI2"/>
    <property type="match status" value="1"/>
</dbReference>
<dbReference type="EMBL" id="JARAKH010000020">
    <property type="protein sequence ID" value="KAK8393860.1"/>
    <property type="molecule type" value="Genomic_DNA"/>
</dbReference>
<feature type="region of interest" description="Disordered" evidence="10">
    <location>
        <begin position="543"/>
        <end position="570"/>
    </location>
</feature>
<dbReference type="GO" id="GO:2000177">
    <property type="term" value="P:regulation of neural precursor cell proliferation"/>
    <property type="evidence" value="ECO:0007669"/>
    <property type="project" value="UniProtKB-ARBA"/>
</dbReference>
<feature type="domain" description="C2H2-type" evidence="11">
    <location>
        <begin position="404"/>
        <end position="423"/>
    </location>
</feature>
<feature type="compositionally biased region" description="Low complexity" evidence="10">
    <location>
        <begin position="262"/>
        <end position="286"/>
    </location>
</feature>
<feature type="domain" description="C2H2-type" evidence="11">
    <location>
        <begin position="376"/>
        <end position="403"/>
    </location>
</feature>
<feature type="region of interest" description="Disordered" evidence="10">
    <location>
        <begin position="184"/>
        <end position="210"/>
    </location>
</feature>
<dbReference type="SMART" id="SM00355">
    <property type="entry name" value="ZnF_C2H2"/>
    <property type="match status" value="5"/>
</dbReference>
<dbReference type="PANTHER" id="PTHR24408">
    <property type="entry name" value="ZINC FINGER PROTEIN"/>
    <property type="match status" value="1"/>
</dbReference>
<dbReference type="GO" id="GO:0043565">
    <property type="term" value="F:sequence-specific DNA binding"/>
    <property type="evidence" value="ECO:0007669"/>
    <property type="project" value="TreeGrafter"/>
</dbReference>
<gene>
    <name evidence="12" type="ORF">O3P69_006885</name>
</gene>
<dbReference type="GO" id="GO:0005634">
    <property type="term" value="C:nucleus"/>
    <property type="evidence" value="ECO:0007669"/>
    <property type="project" value="UniProtKB-SubCell"/>
</dbReference>
<protein>
    <recommendedName>
        <fullName evidence="11">C2H2-type domain-containing protein</fullName>
    </recommendedName>
</protein>
<evidence type="ECO:0000259" key="11">
    <source>
        <dbReference type="PROSITE" id="PS50157"/>
    </source>
</evidence>
<name>A0AAW0U2E2_SCYPA</name>
<dbReference type="SUPFAM" id="SSF57667">
    <property type="entry name" value="beta-beta-alpha zinc fingers"/>
    <property type="match status" value="3"/>
</dbReference>
<comment type="subcellular location">
    <subcellularLocation>
        <location evidence="1">Nucleus</location>
    </subcellularLocation>
</comment>
<evidence type="ECO:0000313" key="13">
    <source>
        <dbReference type="Proteomes" id="UP001487740"/>
    </source>
</evidence>
<dbReference type="GO" id="GO:0055059">
    <property type="term" value="P:asymmetric neuroblast division"/>
    <property type="evidence" value="ECO:0007669"/>
    <property type="project" value="UniProtKB-ARBA"/>
</dbReference>
<evidence type="ECO:0000256" key="5">
    <source>
        <dbReference type="ARBA" id="ARBA00022833"/>
    </source>
</evidence>
<proteinExistence type="inferred from homology"/>
<feature type="compositionally biased region" description="Polar residues" evidence="10">
    <location>
        <begin position="460"/>
        <end position="483"/>
    </location>
</feature>
<keyword evidence="6" id="KW-0238">DNA-binding</keyword>
<keyword evidence="3" id="KW-0677">Repeat</keyword>
<comment type="similarity">
    <text evidence="8">Belongs to the snail C2H2-type zinc-finger protein family.</text>
</comment>
<evidence type="ECO:0000313" key="12">
    <source>
        <dbReference type="EMBL" id="KAK8393860.1"/>
    </source>
</evidence>
<evidence type="ECO:0000256" key="10">
    <source>
        <dbReference type="SAM" id="MobiDB-lite"/>
    </source>
</evidence>
<keyword evidence="7" id="KW-0539">Nucleus</keyword>
<keyword evidence="13" id="KW-1185">Reference proteome</keyword>
<dbReference type="PANTHER" id="PTHR24408:SF58">
    <property type="entry name" value="TRANSCRIPTION FACTOR (TFIIIA), PUTATIVE (AFU_ORTHOLOGUE AFUA_1G05150)-RELATED"/>
    <property type="match status" value="1"/>
</dbReference>
<dbReference type="InterPro" id="IPR036236">
    <property type="entry name" value="Znf_C2H2_sf"/>
</dbReference>
<dbReference type="AlphaFoldDB" id="A0AAW0U2E2"/>
<dbReference type="PROSITE" id="PS50157">
    <property type="entry name" value="ZINC_FINGER_C2H2_2"/>
    <property type="match status" value="5"/>
</dbReference>